<evidence type="ECO:0000313" key="4">
    <source>
        <dbReference type="Proteomes" id="UP000287447"/>
    </source>
</evidence>
<comment type="caution">
    <text evidence="3">The sequence shown here is derived from an EMBL/GenBank/DDBJ whole genome shotgun (WGS) entry which is preliminary data.</text>
</comment>
<proteinExistence type="predicted"/>
<evidence type="ECO:0008006" key="5">
    <source>
        <dbReference type="Google" id="ProtNLM"/>
    </source>
</evidence>
<evidence type="ECO:0000256" key="2">
    <source>
        <dbReference type="SAM" id="SignalP"/>
    </source>
</evidence>
<keyword evidence="1" id="KW-0812">Transmembrane</keyword>
<dbReference type="AlphaFoldDB" id="A0A437QWU2"/>
<keyword evidence="1" id="KW-0472">Membrane</keyword>
<feature type="chain" id="PRO_5019281172" description="VPLPA-CTERM sorting domain-containing protein" evidence="2">
    <location>
        <begin position="22"/>
        <end position="188"/>
    </location>
</feature>
<keyword evidence="2" id="KW-0732">Signal</keyword>
<feature type="signal peptide" evidence="2">
    <location>
        <begin position="1"/>
        <end position="21"/>
    </location>
</feature>
<keyword evidence="1" id="KW-1133">Transmembrane helix</keyword>
<accession>A0A437QWU2</accession>
<dbReference type="OrthoDB" id="9925974at2"/>
<feature type="transmembrane region" description="Helical" evidence="1">
    <location>
        <begin position="161"/>
        <end position="180"/>
    </location>
</feature>
<evidence type="ECO:0000313" key="3">
    <source>
        <dbReference type="EMBL" id="RVU38939.1"/>
    </source>
</evidence>
<organism evidence="3 4">
    <name type="scientific">Hwanghaeella grinnelliae</name>
    <dbReference type="NCBI Taxonomy" id="2500179"/>
    <lineage>
        <taxon>Bacteria</taxon>
        <taxon>Pseudomonadati</taxon>
        <taxon>Pseudomonadota</taxon>
        <taxon>Alphaproteobacteria</taxon>
        <taxon>Rhodospirillales</taxon>
        <taxon>Rhodospirillaceae</taxon>
        <taxon>Hwanghaeella</taxon>
    </lineage>
</organism>
<name>A0A437QWU2_9PROT</name>
<keyword evidence="4" id="KW-1185">Reference proteome</keyword>
<protein>
    <recommendedName>
        <fullName evidence="5">VPLPA-CTERM sorting domain-containing protein</fullName>
    </recommendedName>
</protein>
<dbReference type="Proteomes" id="UP000287447">
    <property type="component" value="Unassembled WGS sequence"/>
</dbReference>
<dbReference type="EMBL" id="SADE01000001">
    <property type="protein sequence ID" value="RVU38939.1"/>
    <property type="molecule type" value="Genomic_DNA"/>
</dbReference>
<dbReference type="RefSeq" id="WP_127764311.1">
    <property type="nucleotide sequence ID" value="NZ_SADE01000001.1"/>
</dbReference>
<evidence type="ECO:0000256" key="1">
    <source>
        <dbReference type="SAM" id="Phobius"/>
    </source>
</evidence>
<reference evidence="4" key="1">
    <citation type="submission" date="2019-01" db="EMBL/GenBank/DDBJ databases">
        <title>Gri0909 isolated from a small marine red alga.</title>
        <authorList>
            <person name="Kim J."/>
            <person name="Jeong S.E."/>
            <person name="Jeon C.O."/>
        </authorList>
    </citation>
    <scope>NUCLEOTIDE SEQUENCE [LARGE SCALE GENOMIC DNA]</scope>
    <source>
        <strain evidence="4">Gri0909</strain>
    </source>
</reference>
<gene>
    <name evidence="3" type="ORF">EOI86_06655</name>
</gene>
<sequence length="188" mass="18973">MWKSLIGAAALLAMLGGEASATVFDFFWSGAADAPGVVSTEDTTLRATGTIEINAAAGGSFSLSDIVSTDITVTGDSITDFTFTGWDSAGGTIAADGLSATFVASGNPFKGGAGGFFGCHFIGCDDDPDILVISDANVTVLYDSADAALASMQMTVSRVPVPAALPLLLSAIGGLGFMSWRRRGKASA</sequence>